<keyword evidence="2" id="KW-1185">Reference proteome</keyword>
<proteinExistence type="predicted"/>
<name>A0ABR6KV18_9HYPH</name>
<dbReference type="EMBL" id="JACHOT010000001">
    <property type="protein sequence ID" value="MBB4648295.1"/>
    <property type="molecule type" value="Genomic_DNA"/>
</dbReference>
<protein>
    <submittedName>
        <fullName evidence="1">Uncharacterized protein</fullName>
    </submittedName>
</protein>
<accession>A0ABR6KV18</accession>
<comment type="caution">
    <text evidence="1">The sequence shown here is derived from an EMBL/GenBank/DDBJ whole genome shotgun (WGS) entry which is preliminary data.</text>
</comment>
<evidence type="ECO:0000313" key="2">
    <source>
        <dbReference type="Proteomes" id="UP000539538"/>
    </source>
</evidence>
<organism evidence="1 2">
    <name type="scientific">Aminobacter niigataensis</name>
    <dbReference type="NCBI Taxonomy" id="83265"/>
    <lineage>
        <taxon>Bacteria</taxon>
        <taxon>Pseudomonadati</taxon>
        <taxon>Pseudomonadota</taxon>
        <taxon>Alphaproteobacteria</taxon>
        <taxon>Hyphomicrobiales</taxon>
        <taxon>Phyllobacteriaceae</taxon>
        <taxon>Aminobacter</taxon>
    </lineage>
</organism>
<dbReference type="RefSeq" id="WP_183259831.1">
    <property type="nucleotide sequence ID" value="NZ_BAAAVZ010000008.1"/>
</dbReference>
<evidence type="ECO:0000313" key="1">
    <source>
        <dbReference type="EMBL" id="MBB4648295.1"/>
    </source>
</evidence>
<gene>
    <name evidence="1" type="ORF">GGQ99_000017</name>
</gene>
<sequence>MNFVIEFYRLREEDGAHATLDRVPLEAANLESAIDIAGSLFHTLAMPQIPDHVRVCDWSGRELYAGPVSGEEPIWP</sequence>
<dbReference type="Proteomes" id="UP000539538">
    <property type="component" value="Unassembled WGS sequence"/>
</dbReference>
<reference evidence="1 2" key="1">
    <citation type="submission" date="2020-08" db="EMBL/GenBank/DDBJ databases">
        <title>Genomic Encyclopedia of Type Strains, Phase IV (KMG-IV): sequencing the most valuable type-strain genomes for metagenomic binning, comparative biology and taxonomic classification.</title>
        <authorList>
            <person name="Goeker M."/>
        </authorList>
    </citation>
    <scope>NUCLEOTIDE SEQUENCE [LARGE SCALE GENOMIC DNA]</scope>
    <source>
        <strain evidence="1 2">DSM 7050</strain>
    </source>
</reference>